<evidence type="ECO:0000256" key="6">
    <source>
        <dbReference type="ARBA" id="ARBA00023163"/>
    </source>
</evidence>
<name>A0A9Q1KTM5_9CARY</name>
<sequence>MYGKHTSSVAAMVDDGIRIRILVVDDDSTCLVVIAAMLKSFNYQVATTNNPLEALSTLRLNPEYFDLVLTDVHMPYMSGLELHKIVDQEFHIPVILMSADERRSLVLEGLSNGAAFFIVKPPTQSDLKNLWQYVVSRKKGKNMVSLERTTGMLSSSSTRVDHLHSTTSSLNEERLFLNYPKRNLLEDHQDGEDKNEDRNFLMNRKKPKLIWTTALHNKFLEAIRIIGPNRAVPKKILEYMNIPGLTRENIASHLQKYRIYLRRMCESGGSMQNGMPHNWNETPFRATFSWSQFPTLATNNFLLNYSNNTRPNNTTVSLVNPPFGGCDQGQGFMNTPNNNFAQQQQQQVMMNANTSIGPNSLYGSTNFMAGEINILESSMLMAHNHANANNIGYNGQAGQLGNQGDLGNAAMQFLPPYRPGIPNHMHIHQEQSNMAQMGVGGGDGSDQAMTNNGALETNFNGGTQQEAAQQGTLPAAVGQNEPQPQQEMPNFDVSTVGSPFHLQDWASKNLDEFSLDGIDDLAAFLSSYDANNGSNN</sequence>
<evidence type="ECO:0000256" key="4">
    <source>
        <dbReference type="ARBA" id="ARBA00023015"/>
    </source>
</evidence>
<dbReference type="InterPro" id="IPR017930">
    <property type="entry name" value="Myb_dom"/>
</dbReference>
<comment type="subcellular location">
    <subcellularLocation>
        <location evidence="1">Nucleus</location>
    </subcellularLocation>
</comment>
<dbReference type="GO" id="GO:0003677">
    <property type="term" value="F:DNA binding"/>
    <property type="evidence" value="ECO:0007669"/>
    <property type="project" value="InterPro"/>
</dbReference>
<dbReference type="SUPFAM" id="SSF52172">
    <property type="entry name" value="CheY-like"/>
    <property type="match status" value="1"/>
</dbReference>
<dbReference type="InterPro" id="IPR011006">
    <property type="entry name" value="CheY-like_superfamily"/>
</dbReference>
<evidence type="ECO:0000259" key="10">
    <source>
        <dbReference type="PROSITE" id="PS50110"/>
    </source>
</evidence>
<dbReference type="GO" id="GO:0005634">
    <property type="term" value="C:nucleus"/>
    <property type="evidence" value="ECO:0007669"/>
    <property type="project" value="UniProtKB-SubCell"/>
</dbReference>
<dbReference type="Pfam" id="PF00072">
    <property type="entry name" value="Response_reg"/>
    <property type="match status" value="1"/>
</dbReference>
<dbReference type="InterPro" id="IPR001005">
    <property type="entry name" value="SANT/Myb"/>
</dbReference>
<evidence type="ECO:0000256" key="3">
    <source>
        <dbReference type="ARBA" id="ARBA00023012"/>
    </source>
</evidence>
<dbReference type="Pfam" id="PF00249">
    <property type="entry name" value="Myb_DNA-binding"/>
    <property type="match status" value="1"/>
</dbReference>
<evidence type="ECO:0000313" key="13">
    <source>
        <dbReference type="Proteomes" id="UP001153076"/>
    </source>
</evidence>
<dbReference type="SUPFAM" id="SSF46689">
    <property type="entry name" value="Homeodomain-like"/>
    <property type="match status" value="1"/>
</dbReference>
<evidence type="ECO:0000256" key="1">
    <source>
        <dbReference type="ARBA" id="ARBA00004123"/>
    </source>
</evidence>
<evidence type="ECO:0000256" key="9">
    <source>
        <dbReference type="SAM" id="MobiDB-lite"/>
    </source>
</evidence>
<evidence type="ECO:0000259" key="11">
    <source>
        <dbReference type="PROSITE" id="PS51294"/>
    </source>
</evidence>
<dbReference type="GO" id="GO:0000160">
    <property type="term" value="P:phosphorelay signal transduction system"/>
    <property type="evidence" value="ECO:0007669"/>
    <property type="project" value="UniProtKB-KW"/>
</dbReference>
<dbReference type="AlphaFoldDB" id="A0A9Q1KTM5"/>
<evidence type="ECO:0000256" key="5">
    <source>
        <dbReference type="ARBA" id="ARBA00023159"/>
    </source>
</evidence>
<dbReference type="InterPro" id="IPR006447">
    <property type="entry name" value="Myb_dom_plants"/>
</dbReference>
<dbReference type="EMBL" id="JAKOGI010000028">
    <property type="protein sequence ID" value="KAJ8448689.1"/>
    <property type="molecule type" value="Genomic_DNA"/>
</dbReference>
<keyword evidence="3" id="KW-0902">Two-component regulatory system</keyword>
<evidence type="ECO:0000256" key="2">
    <source>
        <dbReference type="ARBA" id="ARBA00022553"/>
    </source>
</evidence>
<reference evidence="12" key="1">
    <citation type="submission" date="2022-04" db="EMBL/GenBank/DDBJ databases">
        <title>Carnegiea gigantea Genome sequencing and assembly v2.</title>
        <authorList>
            <person name="Copetti D."/>
            <person name="Sanderson M.J."/>
            <person name="Burquez A."/>
            <person name="Wojciechowski M.F."/>
        </authorList>
    </citation>
    <scope>NUCLEOTIDE SEQUENCE</scope>
    <source>
        <strain evidence="12">SGP5-SGP5p</strain>
        <tissue evidence="12">Aerial part</tissue>
    </source>
</reference>
<dbReference type="InterPro" id="IPR045279">
    <property type="entry name" value="ARR-like"/>
</dbReference>
<accession>A0A9Q1KTM5</accession>
<keyword evidence="13" id="KW-1185">Reference proteome</keyword>
<dbReference type="InterPro" id="IPR001789">
    <property type="entry name" value="Sig_transdc_resp-reg_receiver"/>
</dbReference>
<dbReference type="InterPro" id="IPR009057">
    <property type="entry name" value="Homeodomain-like_sf"/>
</dbReference>
<keyword evidence="5" id="KW-0010">Activator</keyword>
<evidence type="ECO:0000313" key="12">
    <source>
        <dbReference type="EMBL" id="KAJ8448689.1"/>
    </source>
</evidence>
<proteinExistence type="predicted"/>
<keyword evidence="7" id="KW-0539">Nucleus</keyword>
<dbReference type="FunFam" id="1.10.10.60:FF:000007">
    <property type="entry name" value="Two-component response regulator"/>
    <property type="match status" value="1"/>
</dbReference>
<organism evidence="12 13">
    <name type="scientific">Carnegiea gigantea</name>
    <dbReference type="NCBI Taxonomy" id="171969"/>
    <lineage>
        <taxon>Eukaryota</taxon>
        <taxon>Viridiplantae</taxon>
        <taxon>Streptophyta</taxon>
        <taxon>Embryophyta</taxon>
        <taxon>Tracheophyta</taxon>
        <taxon>Spermatophyta</taxon>
        <taxon>Magnoliopsida</taxon>
        <taxon>eudicotyledons</taxon>
        <taxon>Gunneridae</taxon>
        <taxon>Pentapetalae</taxon>
        <taxon>Caryophyllales</taxon>
        <taxon>Cactineae</taxon>
        <taxon>Cactaceae</taxon>
        <taxon>Cactoideae</taxon>
        <taxon>Echinocereeae</taxon>
        <taxon>Carnegiea</taxon>
    </lineage>
</organism>
<dbReference type="Proteomes" id="UP001153076">
    <property type="component" value="Unassembled WGS sequence"/>
</dbReference>
<dbReference type="PANTHER" id="PTHR43874:SF19">
    <property type="entry name" value="RESPONSE REGULATOR 23-RELATED"/>
    <property type="match status" value="1"/>
</dbReference>
<gene>
    <name evidence="12" type="ORF">Cgig2_010576</name>
</gene>
<dbReference type="PANTHER" id="PTHR43874">
    <property type="entry name" value="TWO-COMPONENT RESPONSE REGULATOR"/>
    <property type="match status" value="1"/>
</dbReference>
<feature type="domain" description="Response regulatory" evidence="10">
    <location>
        <begin position="20"/>
        <end position="135"/>
    </location>
</feature>
<dbReference type="PROSITE" id="PS50110">
    <property type="entry name" value="RESPONSE_REGULATORY"/>
    <property type="match status" value="1"/>
</dbReference>
<dbReference type="GO" id="GO:0009736">
    <property type="term" value="P:cytokinin-activated signaling pathway"/>
    <property type="evidence" value="ECO:0007669"/>
    <property type="project" value="InterPro"/>
</dbReference>
<dbReference type="NCBIfam" id="TIGR01557">
    <property type="entry name" value="myb_SHAQKYF"/>
    <property type="match status" value="1"/>
</dbReference>
<dbReference type="CDD" id="cd17584">
    <property type="entry name" value="REC_typeB_ARR-like"/>
    <property type="match status" value="1"/>
</dbReference>
<dbReference type="Gene3D" id="3.40.50.2300">
    <property type="match status" value="1"/>
</dbReference>
<dbReference type="Gene3D" id="1.10.10.60">
    <property type="entry name" value="Homeodomain-like"/>
    <property type="match status" value="1"/>
</dbReference>
<comment type="caution">
    <text evidence="12">The sequence shown here is derived from an EMBL/GenBank/DDBJ whole genome shotgun (WGS) entry which is preliminary data.</text>
</comment>
<protein>
    <recommendedName>
        <fullName evidence="14">Two-component response regulator</fullName>
    </recommendedName>
</protein>
<feature type="region of interest" description="Disordered" evidence="9">
    <location>
        <begin position="464"/>
        <end position="487"/>
    </location>
</feature>
<dbReference type="PROSITE" id="PS51294">
    <property type="entry name" value="HTH_MYB"/>
    <property type="match status" value="1"/>
</dbReference>
<keyword evidence="6" id="KW-0804">Transcription</keyword>
<keyword evidence="2 8" id="KW-0597">Phosphoprotein</keyword>
<evidence type="ECO:0000256" key="8">
    <source>
        <dbReference type="PROSITE-ProRule" id="PRU00169"/>
    </source>
</evidence>
<dbReference type="SMART" id="SM00448">
    <property type="entry name" value="REC"/>
    <property type="match status" value="1"/>
</dbReference>
<feature type="modified residue" description="4-aspartylphosphate" evidence="8">
    <location>
        <position position="71"/>
    </location>
</feature>
<evidence type="ECO:0008006" key="14">
    <source>
        <dbReference type="Google" id="ProtNLM"/>
    </source>
</evidence>
<keyword evidence="4" id="KW-0805">Transcription regulation</keyword>
<feature type="domain" description="HTH myb-type" evidence="11">
    <location>
        <begin position="203"/>
        <end position="262"/>
    </location>
</feature>
<dbReference type="OrthoDB" id="21225at2759"/>
<evidence type="ECO:0000256" key="7">
    <source>
        <dbReference type="ARBA" id="ARBA00023242"/>
    </source>
</evidence>